<comment type="similarity">
    <text evidence="2">Belongs to the autoinducer-2 exporter (AI-2E) (TC 2.A.86) family.</text>
</comment>
<dbReference type="RefSeq" id="WP_263122886.1">
    <property type="nucleotide sequence ID" value="NZ_CP106753.1"/>
</dbReference>
<accession>A0ABY6DKN2</accession>
<dbReference type="Pfam" id="PF01594">
    <property type="entry name" value="AI-2E_transport"/>
    <property type="match status" value="1"/>
</dbReference>
<feature type="transmembrane region" description="Helical" evidence="6">
    <location>
        <begin position="216"/>
        <end position="233"/>
    </location>
</feature>
<proteinExistence type="inferred from homology"/>
<evidence type="ECO:0000256" key="2">
    <source>
        <dbReference type="ARBA" id="ARBA00009773"/>
    </source>
</evidence>
<keyword evidence="8" id="KW-1185">Reference proteome</keyword>
<feature type="transmembrane region" description="Helical" evidence="6">
    <location>
        <begin position="310"/>
        <end position="343"/>
    </location>
</feature>
<feature type="transmembrane region" description="Helical" evidence="6">
    <location>
        <begin position="158"/>
        <end position="176"/>
    </location>
</feature>
<dbReference type="Proteomes" id="UP001061302">
    <property type="component" value="Chromosome"/>
</dbReference>
<feature type="transmembrane region" description="Helical" evidence="6">
    <location>
        <begin position="267"/>
        <end position="290"/>
    </location>
</feature>
<evidence type="ECO:0000256" key="5">
    <source>
        <dbReference type="ARBA" id="ARBA00023136"/>
    </source>
</evidence>
<organism evidence="7 8">
    <name type="scientific">Chitiniphilus purpureus</name>
    <dbReference type="NCBI Taxonomy" id="2981137"/>
    <lineage>
        <taxon>Bacteria</taxon>
        <taxon>Pseudomonadati</taxon>
        <taxon>Pseudomonadota</taxon>
        <taxon>Betaproteobacteria</taxon>
        <taxon>Neisseriales</taxon>
        <taxon>Chitinibacteraceae</taxon>
        <taxon>Chitiniphilus</taxon>
    </lineage>
</organism>
<keyword evidence="4 6" id="KW-1133">Transmembrane helix</keyword>
<dbReference type="PANTHER" id="PTHR21716:SF4">
    <property type="entry name" value="TRANSMEMBRANE PROTEIN 245"/>
    <property type="match status" value="1"/>
</dbReference>
<dbReference type="EMBL" id="CP106753">
    <property type="protein sequence ID" value="UXY13671.1"/>
    <property type="molecule type" value="Genomic_DNA"/>
</dbReference>
<keyword evidence="5 6" id="KW-0472">Membrane</keyword>
<evidence type="ECO:0000256" key="6">
    <source>
        <dbReference type="SAM" id="Phobius"/>
    </source>
</evidence>
<evidence type="ECO:0000313" key="7">
    <source>
        <dbReference type="EMBL" id="UXY13671.1"/>
    </source>
</evidence>
<keyword evidence="3 6" id="KW-0812">Transmembrane</keyword>
<sequence length="352" mass="37851">MNLSALHQKALLLLLLLVTLAFGWILWPFYGAVFWSAVLAIVFHPLYRRLLKPLRQRPTLAALATLLLCLLIVILPLALTGAALVQEGTQLYQRLQSGQIDVGTYLQRVLGSLPGWAFRLLDFFGIADLATLQARLSAGLNQASRFLAGYALNLGQNAFQFLIGLGVMLYLLFFLLRDGAALAERIKRALPLSPEHKRYLIDKFATVIRATIKGNLVVAAVQGTLGGVIFALLGIHGALLWGVLMALLSLLPAVGAGLVWGPAAVYFLATGALWQGLALTAFGVLVIGLVDNLLRPILVGKDTQMPDYVVLVSTLGGMAIFGLNGFVIGPVIAALFIATWDLFTAARDASAR</sequence>
<feature type="transmembrane region" description="Helical" evidence="6">
    <location>
        <begin position="239"/>
        <end position="260"/>
    </location>
</feature>
<name>A0ABY6DKN2_9NEIS</name>
<evidence type="ECO:0000256" key="1">
    <source>
        <dbReference type="ARBA" id="ARBA00004141"/>
    </source>
</evidence>
<reference evidence="7" key="1">
    <citation type="submission" date="2022-10" db="EMBL/GenBank/DDBJ databases">
        <title>Chitiniphilus purpureus sp. nov., a novel chitin-degrading bacterium isolated from crawfish pond sediment.</title>
        <authorList>
            <person name="Li K."/>
        </authorList>
    </citation>
    <scope>NUCLEOTIDE SEQUENCE</scope>
    <source>
        <strain evidence="7">CD1</strain>
    </source>
</reference>
<evidence type="ECO:0000256" key="4">
    <source>
        <dbReference type="ARBA" id="ARBA00022989"/>
    </source>
</evidence>
<comment type="subcellular location">
    <subcellularLocation>
        <location evidence="1">Membrane</location>
        <topology evidence="1">Multi-pass membrane protein</topology>
    </subcellularLocation>
</comment>
<feature type="transmembrane region" description="Helical" evidence="6">
    <location>
        <begin position="63"/>
        <end position="85"/>
    </location>
</feature>
<evidence type="ECO:0000256" key="3">
    <source>
        <dbReference type="ARBA" id="ARBA00022692"/>
    </source>
</evidence>
<dbReference type="PANTHER" id="PTHR21716">
    <property type="entry name" value="TRANSMEMBRANE PROTEIN"/>
    <property type="match status" value="1"/>
</dbReference>
<gene>
    <name evidence="7" type="ORF">N8I74_10080</name>
</gene>
<dbReference type="InterPro" id="IPR002549">
    <property type="entry name" value="AI-2E-like"/>
</dbReference>
<evidence type="ECO:0000313" key="8">
    <source>
        <dbReference type="Proteomes" id="UP001061302"/>
    </source>
</evidence>
<protein>
    <submittedName>
        <fullName evidence="7">AI-2E family transporter</fullName>
    </submittedName>
</protein>